<evidence type="ECO:0000313" key="1">
    <source>
        <dbReference type="EMBL" id="OCT55672.1"/>
    </source>
</evidence>
<dbReference type="Proteomes" id="UP000694892">
    <property type="component" value="Unassembled WGS sequence"/>
</dbReference>
<dbReference type="PANTHER" id="PTHR34718:SF2">
    <property type="entry name" value="PHD-TYPE DOMAIN-CONTAINING PROTEIN"/>
    <property type="match status" value="1"/>
</dbReference>
<organism evidence="1">
    <name type="scientific">Xenopus laevis</name>
    <name type="common">African clawed frog</name>
    <dbReference type="NCBI Taxonomy" id="8355"/>
    <lineage>
        <taxon>Eukaryota</taxon>
        <taxon>Metazoa</taxon>
        <taxon>Chordata</taxon>
        <taxon>Craniata</taxon>
        <taxon>Vertebrata</taxon>
        <taxon>Euteleostomi</taxon>
        <taxon>Amphibia</taxon>
        <taxon>Batrachia</taxon>
        <taxon>Anura</taxon>
        <taxon>Pipoidea</taxon>
        <taxon>Pipidae</taxon>
        <taxon>Xenopodinae</taxon>
        <taxon>Xenopus</taxon>
        <taxon>Xenopus</taxon>
    </lineage>
</organism>
<sequence length="185" mass="21346">MPFEQEPWIPELGLTLLEKIALSIPNCPLNRRVVDAAQFLLKQQFITEGLQPSRTPWFNMQPVFGPAIQIHGDLEANHCFTTFYRNFQVEIAQAFPVHISPSVLKQIETIYRYVVPDALYYLQYHNVKPAEGPYDCVLYAIALAFEILNDGDLSCTFDNSKMREHLVKCFMCREITEFPKISQIS</sequence>
<gene>
    <name evidence="1" type="ORF">XELAEV_18000185mg</name>
</gene>
<accession>A0A974BPG8</accession>
<name>A0A974BPG8_XENLA</name>
<dbReference type="PANTHER" id="PTHR34718">
    <property type="entry name" value="PHD-TYPE DOMAIN-CONTAINING PROTEIN"/>
    <property type="match status" value="1"/>
</dbReference>
<dbReference type="AlphaFoldDB" id="A0A974BPG8"/>
<dbReference type="EMBL" id="KV477977">
    <property type="protein sequence ID" value="OCT55672.1"/>
    <property type="molecule type" value="Genomic_DNA"/>
</dbReference>
<reference evidence="1" key="1">
    <citation type="submission" date="2016-05" db="EMBL/GenBank/DDBJ databases">
        <title>WGS assembly of Xenopus laevis.</title>
        <authorList>
            <person name="Session A."/>
            <person name="Uno Y."/>
            <person name="Kwon T."/>
            <person name="Chapman J."/>
            <person name="Toyoda A."/>
            <person name="Takahashi S."/>
            <person name="Fukui A."/>
            <person name="Hikosaka A."/>
            <person name="Putnam N."/>
            <person name="Stites J."/>
            <person name="Van Heeringen S."/>
            <person name="Quigley I."/>
            <person name="Heinz S."/>
            <person name="Hellsten U."/>
            <person name="Lyons J."/>
            <person name="Suzuki A."/>
            <person name="Kondo M."/>
            <person name="Ogino H."/>
            <person name="Ochi H."/>
            <person name="Bogdanovic O."/>
            <person name="Lister R."/>
            <person name="Georgiou G."/>
            <person name="Paranjpe S."/>
            <person name="Van Kruijsbergen I."/>
            <person name="Mozaffari S."/>
            <person name="Shu S."/>
            <person name="Schmutz J."/>
            <person name="Jenkins J."/>
            <person name="Grimwood J."/>
            <person name="Carlson J."/>
            <person name="Mitros T."/>
            <person name="Simakov O."/>
            <person name="Heald R."/>
            <person name="Miller K."/>
            <person name="Haudenschild C."/>
            <person name="Kuroki Y."/>
            <person name="Tanaka T."/>
            <person name="Michiue T."/>
            <person name="Watanabe M."/>
            <person name="Kinoshita T."/>
            <person name="Ohta Y."/>
            <person name="Mawaribuchi S."/>
            <person name="Suzuki Y."/>
            <person name="Haramoto Y."/>
            <person name="Yamamoto T."/>
            <person name="Takagi C."/>
            <person name="Kitzman J."/>
            <person name="Shendure J."/>
            <person name="Nakayama T."/>
            <person name="Izutsu Y."/>
            <person name="Robert J."/>
            <person name="Dichmann D."/>
            <person name="Flajnik M."/>
            <person name="Houston D."/>
            <person name="Marcotte E."/>
            <person name="Wallingford J."/>
            <person name="Ito Y."/>
            <person name="Asashima M."/>
            <person name="Ueno N."/>
            <person name="Matsuda Y."/>
            <person name="Jan Veenstra G."/>
            <person name="Fujiyama A."/>
            <person name="Harland R."/>
            <person name="Taira M."/>
            <person name="Rokhsar D.S."/>
        </authorList>
    </citation>
    <scope>NUCLEOTIDE SEQUENCE</scope>
    <source>
        <strain evidence="1">J</strain>
        <tissue evidence="1">Blood</tissue>
    </source>
</reference>
<protein>
    <submittedName>
        <fullName evidence="1">Uncharacterized protein</fullName>
    </submittedName>
</protein>
<proteinExistence type="predicted"/>